<dbReference type="GeneID" id="7987278"/>
<dbReference type="AlphaFoldDB" id="C5A6W6"/>
<proteinExistence type="predicted"/>
<evidence type="ECO:0000313" key="1">
    <source>
        <dbReference type="EMBL" id="ACS33978.1"/>
    </source>
</evidence>
<reference evidence="1 2" key="1">
    <citation type="journal article" date="2007" name="Genome Biol.">
        <title>Genome analysis and genome-wide proteomics of Thermococcus gammatolerans, the most radioresistant organism known amongst the Archaea.</title>
        <authorList>
            <person name="Zivanovic Y."/>
            <person name="Armengaud J."/>
            <person name="Lagorce A."/>
            <person name="Leplat C."/>
            <person name="Guerin P."/>
            <person name="Dutertre M."/>
            <person name="Anthouard V."/>
            <person name="Forterre P."/>
            <person name="Wincker P."/>
            <person name="Confalonieri F."/>
        </authorList>
    </citation>
    <scope>NUCLEOTIDE SEQUENCE [LARGE SCALE GENOMIC DNA]</scope>
    <source>
        <strain evidence="2">DSM 15229 / JCM 11827 / EJ3</strain>
    </source>
</reference>
<dbReference type="PaxDb" id="593117-TGAM_1476"/>
<dbReference type="HOGENOM" id="CLU_848932_0_0_2"/>
<evidence type="ECO:0000313" key="2">
    <source>
        <dbReference type="Proteomes" id="UP000001488"/>
    </source>
</evidence>
<name>C5A6W6_THEGJ</name>
<organism evidence="1 2">
    <name type="scientific">Thermococcus gammatolerans (strain DSM 15229 / JCM 11827 / EJ3)</name>
    <dbReference type="NCBI Taxonomy" id="593117"/>
    <lineage>
        <taxon>Archaea</taxon>
        <taxon>Methanobacteriati</taxon>
        <taxon>Methanobacteriota</taxon>
        <taxon>Thermococci</taxon>
        <taxon>Thermococcales</taxon>
        <taxon>Thermococcaceae</taxon>
        <taxon>Thermococcus</taxon>
    </lineage>
</organism>
<dbReference type="STRING" id="593117.TGAM_1476"/>
<protein>
    <submittedName>
        <fullName evidence="1">Uncharacterized protein</fullName>
    </submittedName>
</protein>
<sequence>MKWIGTLFIFILLAVSLWGLQAYRVHETLTSPDKTFEMATGENAQLIAAYVDKGMLAPTWHFAFYNPKTRNIFVTSVKESLWPWPHITLKKQACPTEYNYSSLAIQRTLLKNWRGQAPALLFNGTWYSRDDQKDALSMLTSLRIQNASFGKIGLFYSKNGFWVGLDEIKSCGGDYSFPPAGPGGILVPPELSDKNLPTVIEITWNSPYGSERALVFFNGAIIKAHTTKPLTCPFELRNLTGALRIWREYFEYNPNRMALWVSRPLDTSSKECTNKTTWVIIALRNGDCGNEWWGKLEDT</sequence>
<dbReference type="KEGG" id="tga:TGAM_1476"/>
<dbReference type="OrthoDB" id="386717at2157"/>
<dbReference type="RefSeq" id="WP_015859089.1">
    <property type="nucleotide sequence ID" value="NC_012804.1"/>
</dbReference>
<accession>C5A6W6</accession>
<dbReference type="eggNOG" id="arCOG10066">
    <property type="taxonomic scope" value="Archaea"/>
</dbReference>
<dbReference type="PATRIC" id="fig|593117.10.peg.1477"/>
<dbReference type="EMBL" id="CP001398">
    <property type="protein sequence ID" value="ACS33978.1"/>
    <property type="molecule type" value="Genomic_DNA"/>
</dbReference>
<dbReference type="Proteomes" id="UP000001488">
    <property type="component" value="Chromosome"/>
</dbReference>
<gene>
    <name evidence="1" type="ordered locus">TGAM_1476</name>
</gene>
<keyword evidence="2" id="KW-1185">Reference proteome</keyword>